<dbReference type="EMBL" id="CAQQ02003035">
    <property type="status" value="NOT_ANNOTATED_CDS"/>
    <property type="molecule type" value="Genomic_DNA"/>
</dbReference>
<name>T1H473_MEGSC</name>
<evidence type="ECO:0000313" key="1">
    <source>
        <dbReference type="EnsemblMetazoa" id="MESCA011076-PA"/>
    </source>
</evidence>
<keyword evidence="2" id="KW-1185">Reference proteome</keyword>
<dbReference type="HOGENOM" id="CLU_1375275_0_0_1"/>
<dbReference type="EMBL" id="CAQQ02003033">
    <property type="status" value="NOT_ANNOTATED_CDS"/>
    <property type="molecule type" value="Genomic_DNA"/>
</dbReference>
<sequence length="199" mass="23293">QHLNSKSFDNALCNSNVNLREASLIDLNVNFTEKSNNKSSENYKNVQENVDENLCKINYECSNLERLKTYNEARARIFSKIPPECTNKYKRLIGFHGTKQPVIGVVNLLVKYNSIEKTHKFFIVPSLSQELYLGFDFWRCFNIAPELHCLEVSEINFDLDIPKVYPENDQHILNPEQSFRLEKNKNFDLNHDSFSIQRI</sequence>
<dbReference type="EMBL" id="CAQQ02003034">
    <property type="status" value="NOT_ANNOTATED_CDS"/>
    <property type="molecule type" value="Genomic_DNA"/>
</dbReference>
<accession>T1H473</accession>
<reference evidence="1" key="2">
    <citation type="submission" date="2015-06" db="UniProtKB">
        <authorList>
            <consortium name="EnsemblMetazoa"/>
        </authorList>
    </citation>
    <scope>IDENTIFICATION</scope>
</reference>
<dbReference type="AlphaFoldDB" id="T1H473"/>
<protein>
    <submittedName>
        <fullName evidence="1">Uncharacterized protein</fullName>
    </submittedName>
</protein>
<reference evidence="2" key="1">
    <citation type="submission" date="2013-02" db="EMBL/GenBank/DDBJ databases">
        <authorList>
            <person name="Hughes D."/>
        </authorList>
    </citation>
    <scope>NUCLEOTIDE SEQUENCE</scope>
    <source>
        <strain>Durham</strain>
        <strain evidence="2">NC isolate 2 -- Noor lab</strain>
    </source>
</reference>
<proteinExistence type="predicted"/>
<dbReference type="EnsemblMetazoa" id="MESCA011076-RA">
    <property type="protein sequence ID" value="MESCA011076-PA"/>
    <property type="gene ID" value="MESCA011076"/>
</dbReference>
<dbReference type="Proteomes" id="UP000015102">
    <property type="component" value="Unassembled WGS sequence"/>
</dbReference>
<dbReference type="EMBL" id="CAQQ02003036">
    <property type="status" value="NOT_ANNOTATED_CDS"/>
    <property type="molecule type" value="Genomic_DNA"/>
</dbReference>
<dbReference type="EMBL" id="CAQQ02003031">
    <property type="status" value="NOT_ANNOTATED_CDS"/>
    <property type="molecule type" value="Genomic_DNA"/>
</dbReference>
<dbReference type="EMBL" id="CAQQ02003032">
    <property type="status" value="NOT_ANNOTATED_CDS"/>
    <property type="molecule type" value="Genomic_DNA"/>
</dbReference>
<evidence type="ECO:0000313" key="2">
    <source>
        <dbReference type="Proteomes" id="UP000015102"/>
    </source>
</evidence>
<organism evidence="1 2">
    <name type="scientific">Megaselia scalaris</name>
    <name type="common">Humpbacked fly</name>
    <name type="synonym">Phora scalaris</name>
    <dbReference type="NCBI Taxonomy" id="36166"/>
    <lineage>
        <taxon>Eukaryota</taxon>
        <taxon>Metazoa</taxon>
        <taxon>Ecdysozoa</taxon>
        <taxon>Arthropoda</taxon>
        <taxon>Hexapoda</taxon>
        <taxon>Insecta</taxon>
        <taxon>Pterygota</taxon>
        <taxon>Neoptera</taxon>
        <taxon>Endopterygota</taxon>
        <taxon>Diptera</taxon>
        <taxon>Brachycera</taxon>
        <taxon>Muscomorpha</taxon>
        <taxon>Platypezoidea</taxon>
        <taxon>Phoridae</taxon>
        <taxon>Megaseliini</taxon>
        <taxon>Megaselia</taxon>
    </lineage>
</organism>